<dbReference type="Pfam" id="PF20137">
    <property type="entry name" value="BubE"/>
    <property type="match status" value="1"/>
</dbReference>
<dbReference type="Proteomes" id="UP000225322">
    <property type="component" value="Segment"/>
</dbReference>
<proteinExistence type="predicted"/>
<sequence length="109" mass="12238">MTPVRAIRVSDLDETSRPGEFMWLSQSGHPEAGWVMLNFMCPCGCGREGGVTIDTPFTSKQGETPRWWWDGNEERPTLKPSIDWRLPDGQGGTVSHWHGYLTEGIFAPC</sequence>
<reference evidence="1 2" key="1">
    <citation type="journal article" date="2015" name="Genome Announc.">
        <title>Complete Genome Sequence of Caulobacter crescentus Siphophage Sansa.</title>
        <authorList>
            <person name="Vara L."/>
            <person name="Kane A.A."/>
            <person name="Cahill J.L."/>
            <person name="Rasche E.S."/>
            <person name="Kuty Everett G.F."/>
        </authorList>
    </citation>
    <scope>NUCLEOTIDE SEQUENCE [LARGE SCALE GENOMIC DNA]</scope>
</reference>
<organism evidence="1 2">
    <name type="scientific">Caulobacter phage Sansa</name>
    <dbReference type="NCBI Taxonomy" id="1675600"/>
    <lineage>
        <taxon>Viruses</taxon>
        <taxon>Duplodnaviria</taxon>
        <taxon>Heunggongvirae</taxon>
        <taxon>Uroviricota</taxon>
        <taxon>Caudoviricetes</taxon>
        <taxon>Sansavirus</taxon>
        <taxon>Sansavirus sansa</taxon>
        <taxon>Caulobacter virus Sansa</taxon>
    </lineage>
</organism>
<dbReference type="InterPro" id="IPR045384">
    <property type="entry name" value="DUF6527"/>
</dbReference>
<gene>
    <name evidence="1" type="ORF">CPT_Sansa9</name>
</gene>
<keyword evidence="2" id="KW-1185">Reference proteome</keyword>
<name>A0A0K1LMK2_9CAUD</name>
<accession>A0A0K1LMK2</accession>
<evidence type="ECO:0000313" key="1">
    <source>
        <dbReference type="EMBL" id="AKU43413.1"/>
    </source>
</evidence>
<evidence type="ECO:0000313" key="2">
    <source>
        <dbReference type="Proteomes" id="UP000225322"/>
    </source>
</evidence>
<dbReference type="EMBL" id="KT001913">
    <property type="protein sequence ID" value="AKU43413.1"/>
    <property type="molecule type" value="Genomic_DNA"/>
</dbReference>
<protein>
    <submittedName>
        <fullName evidence="1">Uncharacterized protein</fullName>
    </submittedName>
</protein>